<evidence type="ECO:0000313" key="3">
    <source>
        <dbReference type="Proteomes" id="UP000030475"/>
    </source>
</evidence>
<evidence type="ECO:0008006" key="5">
    <source>
        <dbReference type="Google" id="ProtNLM"/>
    </source>
</evidence>
<evidence type="ECO:0000313" key="4">
    <source>
        <dbReference type="Proteomes" id="UP000231878"/>
    </source>
</evidence>
<sequence length="169" mass="18732">MGLLFEQSRLERVRTWAIANKQRFRPNGFGRQFALLQEFPDVPDAIWDIKRDVVAHFGLHDLPQEPLYRDLCGVITEGGAVHPHRDSNQGMLVHTRFNVMVSRPDGGGVPMIDGMLVDVPEGGIFRVDAGLLTHSCTPVIGARPRIILSFGFLSPLGRFSGLPFCISTP</sequence>
<comment type="caution">
    <text evidence="1">The sequence shown here is derived from an EMBL/GenBank/DDBJ whole genome shotgun (WGS) entry which is preliminary data.</text>
</comment>
<protein>
    <recommendedName>
        <fullName evidence="5">Fe2OG dioxygenase domain-containing protein</fullName>
    </recommendedName>
</protein>
<accession>A0A069B159</accession>
<organism evidence="1 3">
    <name type="scientific">Burkholderia pseudomallei</name>
    <name type="common">Pseudomonas pseudomallei</name>
    <dbReference type="NCBI Taxonomy" id="28450"/>
    <lineage>
        <taxon>Bacteria</taxon>
        <taxon>Pseudomonadati</taxon>
        <taxon>Pseudomonadota</taxon>
        <taxon>Betaproteobacteria</taxon>
        <taxon>Burkholderiales</taxon>
        <taxon>Burkholderiaceae</taxon>
        <taxon>Burkholderia</taxon>
        <taxon>pseudomallei group</taxon>
    </lineage>
</organism>
<dbReference type="EMBL" id="JQIM01000010">
    <property type="protein sequence ID" value="KGX08128.1"/>
    <property type="molecule type" value="Genomic_DNA"/>
</dbReference>
<dbReference type="OrthoDB" id="9794322at2"/>
<evidence type="ECO:0000313" key="2">
    <source>
        <dbReference type="EMBL" id="PJO67974.1"/>
    </source>
</evidence>
<gene>
    <name evidence="2" type="ORF">CWD88_01475</name>
    <name evidence="1" type="ORF">Y036_115</name>
</gene>
<reference evidence="2 4" key="2">
    <citation type="submission" date="2017-11" db="EMBL/GenBank/DDBJ databases">
        <title>Molecular characterization of Burkholderia pseudomallei and closely related isolates from Vietnam.</title>
        <authorList>
            <person name="Ustinov D.V."/>
            <person name="Antonov A.S."/>
            <person name="Avdusheva E.F."/>
            <person name="Shpak I.M."/>
            <person name="Zakharova I.B."/>
            <person name="Thi L.A."/>
            <person name="Teteryatnikova N."/>
            <person name="Lopasteyskaya Y.A."/>
            <person name="Kuzyutina J.A."/>
            <person name="Ngo T.N."/>
            <person name="Victorov D.V."/>
        </authorList>
    </citation>
    <scope>NUCLEOTIDE SEQUENCE [LARGE SCALE GENOMIC DNA]</scope>
    <source>
        <strain evidence="2 4">V1512</strain>
    </source>
</reference>
<reference evidence="1 3" key="1">
    <citation type="submission" date="2014-08" db="EMBL/GenBank/DDBJ databases">
        <authorList>
            <person name="Bunnell A."/>
            <person name="Chain P.S."/>
            <person name="Chertkov O."/>
            <person name="Currie B.J."/>
            <person name="Daligault H.E."/>
            <person name="Davenport K.W."/>
            <person name="Davis C."/>
            <person name="Gleasner C.D."/>
            <person name="Johnson S.L."/>
            <person name="Kaestli M."/>
            <person name="Koren S."/>
            <person name="Kunde Y.A."/>
            <person name="Mayo M."/>
            <person name="McMurry K.K."/>
            <person name="Price E.P."/>
            <person name="Reitenga K.G."/>
            <person name="Robison R."/>
            <person name="Rosovitz M.J."/>
            <person name="Sarovich D.S."/>
            <person name="Teshima H."/>
        </authorList>
    </citation>
    <scope>NUCLEOTIDE SEQUENCE [LARGE SCALE GENOMIC DNA]</scope>
    <source>
        <strain evidence="1 3">MSHR44</strain>
    </source>
</reference>
<proteinExistence type="predicted"/>
<dbReference type="AlphaFoldDB" id="A0A069B159"/>
<dbReference type="EMBL" id="PHRB01000001">
    <property type="protein sequence ID" value="PJO67974.1"/>
    <property type="molecule type" value="Genomic_DNA"/>
</dbReference>
<dbReference type="Proteomes" id="UP000030475">
    <property type="component" value="Unassembled WGS sequence"/>
</dbReference>
<dbReference type="Proteomes" id="UP000231878">
    <property type="component" value="Unassembled WGS sequence"/>
</dbReference>
<name>A0A069B159_BURPE</name>
<evidence type="ECO:0000313" key="1">
    <source>
        <dbReference type="EMBL" id="KGX08128.1"/>
    </source>
</evidence>
<dbReference type="RefSeq" id="WP_004550430.1">
    <property type="nucleotide sequence ID" value="NZ_AP028079.1"/>
</dbReference>